<dbReference type="EMBL" id="JAGVWE010000007">
    <property type="protein sequence ID" value="MBS3063786.1"/>
    <property type="molecule type" value="Genomic_DNA"/>
</dbReference>
<proteinExistence type="predicted"/>
<name>A0A7J4JFK2_9ARCH</name>
<evidence type="ECO:0000313" key="4">
    <source>
        <dbReference type="Proteomes" id="UP000564964"/>
    </source>
</evidence>
<evidence type="ECO:0000313" key="2">
    <source>
        <dbReference type="EMBL" id="HIH15900.1"/>
    </source>
</evidence>
<dbReference type="AlphaFoldDB" id="A0A7J4JFK2"/>
<dbReference type="Proteomes" id="UP000678237">
    <property type="component" value="Unassembled WGS sequence"/>
</dbReference>
<dbReference type="EMBL" id="DUGH01000015">
    <property type="protein sequence ID" value="HIH15900.1"/>
    <property type="molecule type" value="Genomic_DNA"/>
</dbReference>
<organism evidence="2 4">
    <name type="scientific">Candidatus Iainarchaeum sp</name>
    <dbReference type="NCBI Taxonomy" id="3101447"/>
    <lineage>
        <taxon>Archaea</taxon>
        <taxon>Candidatus Iainarchaeota</taxon>
        <taxon>Candidatus Iainarchaeia</taxon>
        <taxon>Candidatus Iainarchaeales</taxon>
        <taxon>Candidatus Iainarchaeaceae</taxon>
        <taxon>Candidatus Iainarchaeum</taxon>
    </lineage>
</organism>
<evidence type="ECO:0000256" key="1">
    <source>
        <dbReference type="SAM" id="MobiDB-lite"/>
    </source>
</evidence>
<reference evidence="3" key="3">
    <citation type="submission" date="2021-05" db="EMBL/GenBank/DDBJ databases">
        <title>Protein family content uncovers lineage relationships and bacterial pathway maintenance mechanisms in DPANN archaea.</title>
        <authorList>
            <person name="Castelle C.J."/>
            <person name="Meheust R."/>
            <person name="Jaffe A.L."/>
            <person name="Seitz K."/>
            <person name="Gong X."/>
            <person name="Baker B.J."/>
            <person name="Banfield J.F."/>
        </authorList>
    </citation>
    <scope>NUCLEOTIDE SEQUENCE</scope>
    <source>
        <strain evidence="3">RIFCSPLOWO2_01_FULL_58_19</strain>
    </source>
</reference>
<evidence type="ECO:0000313" key="3">
    <source>
        <dbReference type="EMBL" id="MBS3063786.1"/>
    </source>
</evidence>
<reference evidence="3" key="2">
    <citation type="submission" date="2021-03" db="EMBL/GenBank/DDBJ databases">
        <authorList>
            <person name="Jaffe A."/>
        </authorList>
    </citation>
    <scope>NUCLEOTIDE SEQUENCE</scope>
    <source>
        <strain evidence="3">RIFCSPLOWO2_01_FULL_58_19</strain>
    </source>
</reference>
<gene>
    <name evidence="2" type="ORF">HA252_00660</name>
    <name evidence="3" type="ORF">J4203_08060</name>
</gene>
<sequence length="239" mass="27048">MAWLKRKAREPVEQNPDRLLHQKEVVVPFQHLSPALREFITDIPAQRRVRGIAELGATSIIGVTGGLVGGGVPPEAGFPLLFMASTAGMFAANTRTKVAEAIQEAYAHASHIMGHAGILDTKFEGHYPRDWMHPGVVANYHPIFFVDGKGNLHFLRQNKRGEAFRHRWQQTKPGKLGFTAWRWRGYLRPPKFPAKEVSLARRLAQSLQRQFLRSQLAPAPTQLGRRRPTNMRFRRARAP</sequence>
<reference evidence="2" key="1">
    <citation type="journal article" date="2020" name="bioRxiv">
        <title>A rank-normalized archaeal taxonomy based on genome phylogeny resolves widespread incomplete and uneven classifications.</title>
        <authorList>
            <person name="Rinke C."/>
            <person name="Chuvochina M."/>
            <person name="Mussig A.J."/>
            <person name="Chaumeil P.-A."/>
            <person name="Waite D.W."/>
            <person name="Whitman W.B."/>
            <person name="Parks D.H."/>
            <person name="Hugenholtz P."/>
        </authorList>
    </citation>
    <scope>NUCLEOTIDE SEQUENCE</scope>
    <source>
        <strain evidence="2">UBA10219</strain>
    </source>
</reference>
<feature type="compositionally biased region" description="Basic residues" evidence="1">
    <location>
        <begin position="224"/>
        <end position="239"/>
    </location>
</feature>
<dbReference type="Proteomes" id="UP000564964">
    <property type="component" value="Unassembled WGS sequence"/>
</dbReference>
<comment type="caution">
    <text evidence="2">The sequence shown here is derived from an EMBL/GenBank/DDBJ whole genome shotgun (WGS) entry which is preliminary data.</text>
</comment>
<protein>
    <submittedName>
        <fullName evidence="2">Uncharacterized protein</fullName>
    </submittedName>
</protein>
<accession>A0A7J4JFK2</accession>
<feature type="region of interest" description="Disordered" evidence="1">
    <location>
        <begin position="219"/>
        <end position="239"/>
    </location>
</feature>